<protein>
    <submittedName>
        <fullName evidence="2">(P)ppGpp synthase/HD superfamily hydrolase</fullName>
    </submittedName>
</protein>
<dbReference type="Gene3D" id="1.10.3210.10">
    <property type="entry name" value="Hypothetical protein af1432"/>
    <property type="match status" value="1"/>
</dbReference>
<keyword evidence="3" id="KW-1185">Reference proteome</keyword>
<gene>
    <name evidence="2" type="ORF">JOC83_001975</name>
</gene>
<keyword evidence="2" id="KW-0378">Hydrolase</keyword>
<dbReference type="SUPFAM" id="SSF109604">
    <property type="entry name" value="HD-domain/PDEase-like"/>
    <property type="match status" value="1"/>
</dbReference>
<dbReference type="RefSeq" id="WP_205186657.1">
    <property type="nucleotide sequence ID" value="NZ_JAFBFC010000003.1"/>
</dbReference>
<comment type="caution">
    <text evidence="2">The sequence shown here is derived from an EMBL/GenBank/DDBJ whole genome shotgun (WGS) entry which is preliminary data.</text>
</comment>
<accession>A0ABS2QVA4</accession>
<dbReference type="Proteomes" id="UP000809829">
    <property type="component" value="Unassembled WGS sequence"/>
</dbReference>
<dbReference type="EMBL" id="JAFBFC010000003">
    <property type="protein sequence ID" value="MBM7703128.1"/>
    <property type="molecule type" value="Genomic_DNA"/>
</dbReference>
<reference evidence="2 3" key="1">
    <citation type="submission" date="2021-01" db="EMBL/GenBank/DDBJ databases">
        <title>Genomic Encyclopedia of Type Strains, Phase IV (KMG-IV): sequencing the most valuable type-strain genomes for metagenomic binning, comparative biology and taxonomic classification.</title>
        <authorList>
            <person name="Goeker M."/>
        </authorList>
    </citation>
    <scope>NUCLEOTIDE SEQUENCE [LARGE SCALE GENOMIC DNA]</scope>
    <source>
        <strain evidence="2 3">DSM 104297</strain>
    </source>
</reference>
<dbReference type="SMART" id="SM00471">
    <property type="entry name" value="HDc"/>
    <property type="match status" value="1"/>
</dbReference>
<evidence type="ECO:0000313" key="2">
    <source>
        <dbReference type="EMBL" id="MBM7703128.1"/>
    </source>
</evidence>
<dbReference type="CDD" id="cd00077">
    <property type="entry name" value="HDc"/>
    <property type="match status" value="1"/>
</dbReference>
<proteinExistence type="predicted"/>
<dbReference type="Pfam" id="PF13328">
    <property type="entry name" value="HD_4"/>
    <property type="match status" value="1"/>
</dbReference>
<evidence type="ECO:0000313" key="3">
    <source>
        <dbReference type="Proteomes" id="UP000809829"/>
    </source>
</evidence>
<dbReference type="GO" id="GO:0016787">
    <property type="term" value="F:hydrolase activity"/>
    <property type="evidence" value="ECO:0007669"/>
    <property type="project" value="UniProtKB-KW"/>
</dbReference>
<dbReference type="InterPro" id="IPR052194">
    <property type="entry name" value="MESH1"/>
</dbReference>
<dbReference type="PANTHER" id="PTHR46246">
    <property type="entry name" value="GUANOSINE-3',5'-BIS(DIPHOSPHATE) 3'-PYROPHOSPHOHYDROLASE MESH1"/>
    <property type="match status" value="1"/>
</dbReference>
<organism evidence="2 3">
    <name type="scientific">Priestia iocasae</name>
    <dbReference type="NCBI Taxonomy" id="2291674"/>
    <lineage>
        <taxon>Bacteria</taxon>
        <taxon>Bacillati</taxon>
        <taxon>Bacillota</taxon>
        <taxon>Bacilli</taxon>
        <taxon>Bacillales</taxon>
        <taxon>Bacillaceae</taxon>
        <taxon>Priestia</taxon>
    </lineage>
</organism>
<dbReference type="PANTHER" id="PTHR46246:SF1">
    <property type="entry name" value="GUANOSINE-3',5'-BIS(DIPHOSPHATE) 3'-PYROPHOSPHOHYDROLASE MESH1"/>
    <property type="match status" value="1"/>
</dbReference>
<sequence length="191" mass="22065">MNYERINQAVQFATMAHEGQKRKVTSLSYITHPYTAALYVIDALQDLSLDEQVKENIVIATLLHDVAEDTKYDLEAIKDAFGSEVATLVTQSSEPDKEKSWKERKQHTINQLTNASFEVKCIVCADKTHNLLSILQDYEQNREEVWKKFNAPKTEQQWYYSSISEALMTNVSHPPTLFTTYKQLVMKLFHT</sequence>
<feature type="domain" description="HD/PDEase" evidence="1">
    <location>
        <begin position="25"/>
        <end position="140"/>
    </location>
</feature>
<dbReference type="InterPro" id="IPR003607">
    <property type="entry name" value="HD/PDEase_dom"/>
</dbReference>
<evidence type="ECO:0000259" key="1">
    <source>
        <dbReference type="SMART" id="SM00471"/>
    </source>
</evidence>
<name>A0ABS2QVA4_9BACI</name>